<evidence type="ECO:0000256" key="5">
    <source>
        <dbReference type="ARBA" id="ARBA00022824"/>
    </source>
</evidence>
<name>A0A0C3BJL0_SERVB</name>
<keyword evidence="10" id="KW-1185">Reference proteome</keyword>
<dbReference type="AlphaFoldDB" id="A0A0C3BJL0"/>
<evidence type="ECO:0000256" key="7">
    <source>
        <dbReference type="ARBA" id="ARBA00023136"/>
    </source>
</evidence>
<dbReference type="SMART" id="SM00730">
    <property type="entry name" value="PSN"/>
    <property type="match status" value="1"/>
</dbReference>
<evidence type="ECO:0000256" key="4">
    <source>
        <dbReference type="ARBA" id="ARBA00022801"/>
    </source>
</evidence>
<dbReference type="STRING" id="933852.A0A0C3BJL0"/>
<organism evidence="9 10">
    <name type="scientific">Serendipita vermifera MAFF 305830</name>
    <dbReference type="NCBI Taxonomy" id="933852"/>
    <lineage>
        <taxon>Eukaryota</taxon>
        <taxon>Fungi</taxon>
        <taxon>Dikarya</taxon>
        <taxon>Basidiomycota</taxon>
        <taxon>Agaricomycotina</taxon>
        <taxon>Agaricomycetes</taxon>
        <taxon>Sebacinales</taxon>
        <taxon>Serendipitaceae</taxon>
        <taxon>Serendipita</taxon>
    </lineage>
</organism>
<dbReference type="Proteomes" id="UP000054097">
    <property type="component" value="Unassembled WGS sequence"/>
</dbReference>
<feature type="transmembrane region" description="Helical" evidence="8">
    <location>
        <begin position="201"/>
        <end position="221"/>
    </location>
</feature>
<feature type="transmembrane region" description="Helical" evidence="8">
    <location>
        <begin position="326"/>
        <end position="343"/>
    </location>
</feature>
<evidence type="ECO:0000256" key="6">
    <source>
        <dbReference type="ARBA" id="ARBA00022989"/>
    </source>
</evidence>
<dbReference type="InterPro" id="IPR007369">
    <property type="entry name" value="Peptidase_A22B_SPP"/>
</dbReference>
<dbReference type="PANTHER" id="PTHR12174:SF23">
    <property type="entry name" value="MINOR HISTOCOMPATIBILITY ANTIGEN H13"/>
    <property type="match status" value="1"/>
</dbReference>
<dbReference type="Pfam" id="PF04258">
    <property type="entry name" value="Peptidase_A22B"/>
    <property type="match status" value="1"/>
</dbReference>
<feature type="transmembrane region" description="Helical" evidence="8">
    <location>
        <begin position="298"/>
        <end position="320"/>
    </location>
</feature>
<evidence type="ECO:0000256" key="1">
    <source>
        <dbReference type="ARBA" id="ARBA00004477"/>
    </source>
</evidence>
<keyword evidence="6 8" id="KW-1133">Transmembrane helix</keyword>
<keyword evidence="5" id="KW-0256">Endoplasmic reticulum</keyword>
<feature type="transmembrane region" description="Helical" evidence="8">
    <location>
        <begin position="68"/>
        <end position="86"/>
    </location>
</feature>
<feature type="transmembrane region" description="Helical" evidence="8">
    <location>
        <begin position="98"/>
        <end position="118"/>
    </location>
</feature>
<accession>A0A0C3BJL0</accession>
<keyword evidence="4" id="KW-0378">Hydrolase</keyword>
<evidence type="ECO:0000256" key="2">
    <source>
        <dbReference type="ARBA" id="ARBA00006859"/>
    </source>
</evidence>
<reference evidence="10" key="2">
    <citation type="submission" date="2015-01" db="EMBL/GenBank/DDBJ databases">
        <title>Evolutionary Origins and Diversification of the Mycorrhizal Mutualists.</title>
        <authorList>
            <consortium name="DOE Joint Genome Institute"/>
            <consortium name="Mycorrhizal Genomics Consortium"/>
            <person name="Kohler A."/>
            <person name="Kuo A."/>
            <person name="Nagy L.G."/>
            <person name="Floudas D."/>
            <person name="Copeland A."/>
            <person name="Barry K.W."/>
            <person name="Cichocki N."/>
            <person name="Veneault-Fourrey C."/>
            <person name="LaButti K."/>
            <person name="Lindquist E.A."/>
            <person name="Lipzen A."/>
            <person name="Lundell T."/>
            <person name="Morin E."/>
            <person name="Murat C."/>
            <person name="Riley R."/>
            <person name="Ohm R."/>
            <person name="Sun H."/>
            <person name="Tunlid A."/>
            <person name="Henrissat B."/>
            <person name="Grigoriev I.V."/>
            <person name="Hibbett D.S."/>
            <person name="Martin F."/>
        </authorList>
    </citation>
    <scope>NUCLEOTIDE SEQUENCE [LARGE SCALE GENOMIC DNA]</scope>
    <source>
        <strain evidence="10">MAFF 305830</strain>
    </source>
</reference>
<evidence type="ECO:0000313" key="10">
    <source>
        <dbReference type="Proteomes" id="UP000054097"/>
    </source>
</evidence>
<evidence type="ECO:0000313" key="9">
    <source>
        <dbReference type="EMBL" id="KIM31641.1"/>
    </source>
</evidence>
<dbReference type="GO" id="GO:0042500">
    <property type="term" value="F:aspartic endopeptidase activity, intramembrane cleaving"/>
    <property type="evidence" value="ECO:0007669"/>
    <property type="project" value="InterPro"/>
</dbReference>
<dbReference type="PANTHER" id="PTHR12174">
    <property type="entry name" value="SIGNAL PEPTIDE PEPTIDASE"/>
    <property type="match status" value="1"/>
</dbReference>
<dbReference type="HOGENOM" id="CLU_023799_0_1_1"/>
<dbReference type="InterPro" id="IPR006639">
    <property type="entry name" value="Preselin/SPP"/>
</dbReference>
<keyword evidence="7 8" id="KW-0472">Membrane</keyword>
<evidence type="ECO:0008006" key="11">
    <source>
        <dbReference type="Google" id="ProtNLM"/>
    </source>
</evidence>
<dbReference type="EMBL" id="KN824281">
    <property type="protein sequence ID" value="KIM31641.1"/>
    <property type="molecule type" value="Genomic_DNA"/>
</dbReference>
<gene>
    <name evidence="9" type="ORF">M408DRAFT_327119</name>
</gene>
<keyword evidence="3 8" id="KW-0812">Transmembrane</keyword>
<dbReference type="OrthoDB" id="29661at2759"/>
<proteinExistence type="inferred from homology"/>
<reference evidence="9 10" key="1">
    <citation type="submission" date="2014-04" db="EMBL/GenBank/DDBJ databases">
        <authorList>
            <consortium name="DOE Joint Genome Institute"/>
            <person name="Kuo A."/>
            <person name="Zuccaro A."/>
            <person name="Kohler A."/>
            <person name="Nagy L.G."/>
            <person name="Floudas D."/>
            <person name="Copeland A."/>
            <person name="Barry K.W."/>
            <person name="Cichocki N."/>
            <person name="Veneault-Fourrey C."/>
            <person name="LaButti K."/>
            <person name="Lindquist E.A."/>
            <person name="Lipzen A."/>
            <person name="Lundell T."/>
            <person name="Morin E."/>
            <person name="Murat C."/>
            <person name="Sun H."/>
            <person name="Tunlid A."/>
            <person name="Henrissat B."/>
            <person name="Grigoriev I.V."/>
            <person name="Hibbett D.S."/>
            <person name="Martin F."/>
            <person name="Nordberg H.P."/>
            <person name="Cantor M.N."/>
            <person name="Hua S.X."/>
        </authorList>
    </citation>
    <scope>NUCLEOTIDE SEQUENCE [LARGE SCALE GENOMIC DNA]</scope>
    <source>
        <strain evidence="9 10">MAFF 305830</strain>
    </source>
</reference>
<comment type="subcellular location">
    <subcellularLocation>
        <location evidence="1">Endoplasmic reticulum membrane</location>
        <topology evidence="1">Multi-pass membrane protein</topology>
    </subcellularLocation>
</comment>
<dbReference type="GO" id="GO:0098553">
    <property type="term" value="C:lumenal side of endoplasmic reticulum membrane"/>
    <property type="evidence" value="ECO:0007669"/>
    <property type="project" value="TreeGrafter"/>
</dbReference>
<feature type="transmembrane region" description="Helical" evidence="8">
    <location>
        <begin position="260"/>
        <end position="278"/>
    </location>
</feature>
<evidence type="ECO:0000256" key="8">
    <source>
        <dbReference type="SAM" id="Phobius"/>
    </source>
</evidence>
<dbReference type="GO" id="GO:0033619">
    <property type="term" value="P:membrane protein proteolysis"/>
    <property type="evidence" value="ECO:0007669"/>
    <property type="project" value="TreeGrafter"/>
</dbReference>
<dbReference type="GO" id="GO:0098554">
    <property type="term" value="C:cytoplasmic side of endoplasmic reticulum membrane"/>
    <property type="evidence" value="ECO:0007669"/>
    <property type="project" value="TreeGrafter"/>
</dbReference>
<protein>
    <recommendedName>
        <fullName evidence="11">Peptidase A22B, signal peptide peptidase</fullName>
    </recommendedName>
</protein>
<comment type="similarity">
    <text evidence="2">Belongs to the peptidase A22B family.</text>
</comment>
<evidence type="ECO:0000256" key="3">
    <source>
        <dbReference type="ARBA" id="ARBA00022692"/>
    </source>
</evidence>
<feature type="transmembrane region" description="Helical" evidence="8">
    <location>
        <begin position="147"/>
        <end position="170"/>
    </location>
</feature>
<sequence>MADSEHGLDLADVVVSYIGLITLATISIYSGSFASLPALKKQKDPNKPEDQDEDDEEPVSEEIRLEDAYWFPIIGSVVLLGLYLFIKYVSTHWINILLQWYFSVITVASVWNMLLGAAKTTVGAKRWRALSHLTLTLNHDSDRVFRLHYPVISLGLLPLALYPSVTYMFFPAIMKSQYSLLMDIMGLSLSFMALSTIKVDSLMTGVVLLSGLFLYDIWWVFGSKPVFGTSVMVAVAQGLDAPIKILWPKSKYIFGSNDHTMLGLGDIVVPGMFIALALRYDLHLSTHRDFSKPFAKPFFTATLLSYILGLATTVLVMHNFQSAQPALLYLSPACISAFLFTGWRQGVSKEMWQFSDTKEKQEKEATKTD</sequence>
<dbReference type="GO" id="GO:0006465">
    <property type="term" value="P:signal peptide processing"/>
    <property type="evidence" value="ECO:0007669"/>
    <property type="project" value="TreeGrafter"/>
</dbReference>
<feature type="transmembrane region" description="Helical" evidence="8">
    <location>
        <begin position="14"/>
        <end position="39"/>
    </location>
</feature>